<keyword evidence="9" id="KW-0472">Membrane</keyword>
<name>A0A0G0QRF7_9BACT</name>
<evidence type="ECO:0000313" key="17">
    <source>
        <dbReference type="EMBL" id="KKR42718.1"/>
    </source>
</evidence>
<keyword evidence="5 17" id="KW-0808">Transferase</keyword>
<evidence type="ECO:0000256" key="1">
    <source>
        <dbReference type="ARBA" id="ARBA00004586"/>
    </source>
</evidence>
<evidence type="ECO:0000256" key="4">
    <source>
        <dbReference type="ARBA" id="ARBA00012649"/>
    </source>
</evidence>
<evidence type="ECO:0000256" key="13">
    <source>
        <dbReference type="ARBA" id="ARBA00045103"/>
    </source>
</evidence>
<comment type="subcellular location">
    <subcellularLocation>
        <location evidence="1">Endoplasmic reticulum membrane</location>
    </subcellularLocation>
</comment>
<comment type="catalytic activity">
    <reaction evidence="14">
        <text>an alpha-D-Man-(1-&gt;3)-beta-D-Man-(1-&gt;4)-beta-D-GlcNAc-(1-&gt;4)-alpha-D-GlcNAc-diphospho-di-trans,poly-cis-dolichol + GDP-alpha-D-mannose = an alpha-D-Man-(1-&gt;3)-[alpha-D-Man-(1-&gt;6)]-beta-D-Man-(1-&gt;4)-beta-D-GlcNAc-(1-&gt;4)-alpha-D-GlcNAc-diphospho-di-trans,poly-cis-dolichol + GDP + H(+)</text>
        <dbReference type="Rhea" id="RHEA:29519"/>
        <dbReference type="Rhea" id="RHEA-COMP:19513"/>
        <dbReference type="Rhea" id="RHEA-COMP:19515"/>
        <dbReference type="ChEBI" id="CHEBI:15378"/>
        <dbReference type="ChEBI" id="CHEBI:57527"/>
        <dbReference type="ChEBI" id="CHEBI:58189"/>
        <dbReference type="ChEBI" id="CHEBI:132510"/>
        <dbReference type="ChEBI" id="CHEBI:132511"/>
        <dbReference type="EC" id="2.4.1.257"/>
    </reaction>
    <physiologicalReaction direction="left-to-right" evidence="14">
        <dbReference type="Rhea" id="RHEA:29520"/>
    </physiologicalReaction>
</comment>
<evidence type="ECO:0000313" key="18">
    <source>
        <dbReference type="Proteomes" id="UP000034881"/>
    </source>
</evidence>
<sequence length="338" mass="38525">MRVAIVHDDLVQWGGAEKVLLGLSEIYPDAPIYTSVYDSGNKQLTEKFGSKKIITSFLQKIPGWKILYKMLLPLYPMVFEQFDFSRYDLVISHTTRFAKCIITKPQTKHICYCHTPPRFLWHFSGVGRFGIGEILLSGLRAYDQLSARRVDHFIAGSENARKRIKKIYGKDSKVIHPFVDLKIYQDIEGFDGGYYLMIGRPKSYKRFEFVKDFCNKRGIQLRVISGGWDDEMVVWILAGCKALIIPGIEDFGLTSLEAQVLGKPVVAFKEGGALETVVPSITGVFFEKYSEDSLQSALIKLNSLKINPKDCRKNAEKFSKDEFIKNFKQAVDSLLYTK</sequence>
<dbReference type="EMBL" id="LBYB01000001">
    <property type="protein sequence ID" value="KKR42718.1"/>
    <property type="molecule type" value="Genomic_DNA"/>
</dbReference>
<keyword evidence="7" id="KW-0256">Endoplasmic reticulum</keyword>
<evidence type="ECO:0000256" key="3">
    <source>
        <dbReference type="ARBA" id="ARBA00011969"/>
    </source>
</evidence>
<gene>
    <name evidence="17" type="ORF">UT77_C0001G0169</name>
</gene>
<organism evidence="17 18">
    <name type="scientific">Candidatus Daviesbacteria bacterium GW2011_GWC2_40_12</name>
    <dbReference type="NCBI Taxonomy" id="1618431"/>
    <lineage>
        <taxon>Bacteria</taxon>
        <taxon>Candidatus Daviesiibacteriota</taxon>
    </lineage>
</organism>
<protein>
    <recommendedName>
        <fullName evidence="10">GDP-Man:Man(1)GlcNAc(2)-PP-Dol alpha-1,3-mannosyltransferase</fullName>
        <ecNumber evidence="4">2.4.1.132</ecNumber>
        <ecNumber evidence="3">2.4.1.257</ecNumber>
    </recommendedName>
    <alternativeName>
        <fullName evidence="12">GDP-Man:Man(1)GlcNAc(2)-PP-dolichol mannosyltransferase</fullName>
    </alternativeName>
    <alternativeName>
        <fullName evidence="11">GDP-Man:Man(2)GlcNAc(2)-PP-Dol alpha-1,6-mannosyltransferase</fullName>
    </alternativeName>
</protein>
<evidence type="ECO:0000256" key="2">
    <source>
        <dbReference type="ARBA" id="ARBA00004922"/>
    </source>
</evidence>
<dbReference type="Gene3D" id="3.40.50.2000">
    <property type="entry name" value="Glycogen Phosphorylase B"/>
    <property type="match status" value="2"/>
</dbReference>
<evidence type="ECO:0000256" key="12">
    <source>
        <dbReference type="ARBA" id="ARBA00032874"/>
    </source>
</evidence>
<evidence type="ECO:0000259" key="16">
    <source>
        <dbReference type="Pfam" id="PF13439"/>
    </source>
</evidence>
<evidence type="ECO:0000259" key="15">
    <source>
        <dbReference type="Pfam" id="PF00534"/>
    </source>
</evidence>
<dbReference type="Pfam" id="PF13439">
    <property type="entry name" value="Glyco_transf_4"/>
    <property type="match status" value="1"/>
</dbReference>
<keyword evidence="6" id="KW-0812">Transmembrane</keyword>
<evidence type="ECO:0000256" key="6">
    <source>
        <dbReference type="ARBA" id="ARBA00022692"/>
    </source>
</evidence>
<dbReference type="AlphaFoldDB" id="A0A0G0QRF7"/>
<dbReference type="GO" id="GO:0102704">
    <property type="term" value="F:GDP-Man:Man(2)GlcNAc(2)-PP-Dol alpha-1,6-mannosyltransferase activity"/>
    <property type="evidence" value="ECO:0007669"/>
    <property type="project" value="UniProtKB-EC"/>
</dbReference>
<evidence type="ECO:0000256" key="8">
    <source>
        <dbReference type="ARBA" id="ARBA00022989"/>
    </source>
</evidence>
<dbReference type="InterPro" id="IPR028098">
    <property type="entry name" value="Glyco_trans_4-like_N"/>
</dbReference>
<evidence type="ECO:0000256" key="14">
    <source>
        <dbReference type="ARBA" id="ARBA00045104"/>
    </source>
</evidence>
<dbReference type="EC" id="2.4.1.257" evidence="3"/>
<comment type="pathway">
    <text evidence="2">Protein modification; protein glycosylation.</text>
</comment>
<evidence type="ECO:0000256" key="7">
    <source>
        <dbReference type="ARBA" id="ARBA00022824"/>
    </source>
</evidence>
<comment type="caution">
    <text evidence="17">The sequence shown here is derived from an EMBL/GenBank/DDBJ whole genome shotgun (WGS) entry which is preliminary data.</text>
</comment>
<dbReference type="SUPFAM" id="SSF53756">
    <property type="entry name" value="UDP-Glycosyltransferase/glycogen phosphorylase"/>
    <property type="match status" value="1"/>
</dbReference>
<evidence type="ECO:0000256" key="11">
    <source>
        <dbReference type="ARBA" id="ARBA00032333"/>
    </source>
</evidence>
<reference evidence="17 18" key="1">
    <citation type="journal article" date="2015" name="Nature">
        <title>rRNA introns, odd ribosomes, and small enigmatic genomes across a large radiation of phyla.</title>
        <authorList>
            <person name="Brown C.T."/>
            <person name="Hug L.A."/>
            <person name="Thomas B.C."/>
            <person name="Sharon I."/>
            <person name="Castelle C.J."/>
            <person name="Singh A."/>
            <person name="Wilkins M.J."/>
            <person name="Williams K.H."/>
            <person name="Banfield J.F."/>
        </authorList>
    </citation>
    <scope>NUCLEOTIDE SEQUENCE [LARGE SCALE GENOMIC DNA]</scope>
</reference>
<dbReference type="EC" id="2.4.1.132" evidence="4"/>
<proteinExistence type="predicted"/>
<feature type="domain" description="Glycosyltransferase subfamily 4-like N-terminal" evidence="16">
    <location>
        <begin position="13"/>
        <end position="181"/>
    </location>
</feature>
<accession>A0A0G0QRF7</accession>
<evidence type="ECO:0000256" key="10">
    <source>
        <dbReference type="ARBA" id="ARBA00032047"/>
    </source>
</evidence>
<dbReference type="Pfam" id="PF00534">
    <property type="entry name" value="Glycos_transf_1"/>
    <property type="match status" value="1"/>
</dbReference>
<keyword evidence="8" id="KW-1133">Transmembrane helix</keyword>
<dbReference type="PATRIC" id="fig|1618431.3.peg.170"/>
<evidence type="ECO:0000256" key="5">
    <source>
        <dbReference type="ARBA" id="ARBA00022679"/>
    </source>
</evidence>
<dbReference type="InterPro" id="IPR001296">
    <property type="entry name" value="Glyco_trans_1"/>
</dbReference>
<dbReference type="PANTHER" id="PTHR45918">
    <property type="entry name" value="ALPHA-1,3/1,6-MANNOSYLTRANSFERASE ALG2"/>
    <property type="match status" value="1"/>
</dbReference>
<dbReference type="GO" id="GO:0004378">
    <property type="term" value="F:GDP-Man:Man(1)GlcNAc(2)-PP-Dol alpha-1,3-mannosyltransferase activity"/>
    <property type="evidence" value="ECO:0007669"/>
    <property type="project" value="UniProtKB-EC"/>
</dbReference>
<comment type="catalytic activity">
    <reaction evidence="13">
        <text>a beta-D-Man-(1-&gt;4)-beta-D-GlcNAc-(1-&gt;4)-alpha-D-GlcNAc-diphospho-di-trans,poly-cis-dolichol + GDP-alpha-D-mannose = an alpha-D-Man-(1-&gt;3)-beta-D-Man-(1-&gt;4)-beta-D-GlcNAc-(1-&gt;4)-alpha-D-GlcNAc-diphospho-di-trans,poly-cis-dolichol + GDP + H(+)</text>
        <dbReference type="Rhea" id="RHEA:29515"/>
        <dbReference type="Rhea" id="RHEA-COMP:19511"/>
        <dbReference type="Rhea" id="RHEA-COMP:19513"/>
        <dbReference type="ChEBI" id="CHEBI:15378"/>
        <dbReference type="ChEBI" id="CHEBI:57527"/>
        <dbReference type="ChEBI" id="CHEBI:58189"/>
        <dbReference type="ChEBI" id="CHEBI:58472"/>
        <dbReference type="ChEBI" id="CHEBI:132510"/>
        <dbReference type="EC" id="2.4.1.132"/>
    </reaction>
    <physiologicalReaction direction="left-to-right" evidence="13">
        <dbReference type="Rhea" id="RHEA:29516"/>
    </physiologicalReaction>
</comment>
<dbReference type="Proteomes" id="UP000034881">
    <property type="component" value="Unassembled WGS sequence"/>
</dbReference>
<dbReference type="GO" id="GO:0012505">
    <property type="term" value="C:endomembrane system"/>
    <property type="evidence" value="ECO:0007669"/>
    <property type="project" value="TreeGrafter"/>
</dbReference>
<feature type="domain" description="Glycosyl transferase family 1" evidence="15">
    <location>
        <begin position="203"/>
        <end position="317"/>
    </location>
</feature>
<evidence type="ECO:0000256" key="9">
    <source>
        <dbReference type="ARBA" id="ARBA00023136"/>
    </source>
</evidence>
<dbReference type="InterPro" id="IPR027054">
    <property type="entry name" value="ALG2"/>
</dbReference>
<dbReference type="PANTHER" id="PTHR45918:SF1">
    <property type="entry name" value="ALPHA-1,3_1,6-MANNOSYLTRANSFERASE ALG2"/>
    <property type="match status" value="1"/>
</dbReference>